<comment type="similarity">
    <text evidence="1">Belongs to the bactofilin family.</text>
</comment>
<evidence type="ECO:0000313" key="5">
    <source>
        <dbReference type="Proteomes" id="UP001324270"/>
    </source>
</evidence>
<evidence type="ECO:0000313" key="2">
    <source>
        <dbReference type="EMBL" id="ATA88004.1"/>
    </source>
</evidence>
<protein>
    <submittedName>
        <fullName evidence="3">Polymer-forming cytoskeletal protein</fullName>
    </submittedName>
</protein>
<evidence type="ECO:0000313" key="4">
    <source>
        <dbReference type="Proteomes" id="UP000217250"/>
    </source>
</evidence>
<reference evidence="3 5" key="3">
    <citation type="submission" date="2023-12" db="EMBL/GenBank/DDBJ databases">
        <title>Genomic sequences of Capnocytophaga and Parvimonas strains.</title>
        <authorList>
            <person name="Watt R.M."/>
            <person name="Wang M."/>
            <person name="Yang T."/>
            <person name="Tong W.M."/>
        </authorList>
    </citation>
    <scope>NUCLEOTIDE SEQUENCE [LARGE SCALE GENOMIC DNA]</scope>
    <source>
        <strain evidence="3 5">CCUG 13156</strain>
    </source>
</reference>
<dbReference type="EMBL" id="JAYKBV010000002">
    <property type="protein sequence ID" value="MEB3039538.1"/>
    <property type="molecule type" value="Genomic_DNA"/>
</dbReference>
<dbReference type="OrthoDB" id="5432602at2"/>
<reference evidence="2" key="1">
    <citation type="journal article" date="2017" name="Genome Announc.">
        <title>Twelve Complete Reference Genomes of Clinical Isolates in the Capnocytophaga Genus.</title>
        <authorList>
            <person name="Villarma A."/>
            <person name="Gulvik C.A."/>
            <person name="Rowe L.A."/>
            <person name="Sheth M."/>
            <person name="Juieng P."/>
            <person name="Nicholson A.C."/>
            <person name="Loparev V.N."/>
            <person name="McQuiston J.R."/>
        </authorList>
    </citation>
    <scope>NUCLEOTIDE SEQUENCE</scope>
    <source>
        <strain evidence="2">H1496</strain>
    </source>
</reference>
<evidence type="ECO:0000256" key="1">
    <source>
        <dbReference type="ARBA" id="ARBA00044755"/>
    </source>
</evidence>
<dbReference type="PANTHER" id="PTHR35024:SF4">
    <property type="entry name" value="POLYMER-FORMING CYTOSKELETAL PROTEIN"/>
    <property type="match status" value="1"/>
</dbReference>
<name>A0A250FSG1_9FLAO</name>
<dbReference type="InterPro" id="IPR007607">
    <property type="entry name" value="BacA/B"/>
</dbReference>
<keyword evidence="5" id="KW-1185">Reference proteome</keyword>
<proteinExistence type="inferred from homology"/>
<dbReference type="Pfam" id="PF04519">
    <property type="entry name" value="Bactofilin"/>
    <property type="match status" value="1"/>
</dbReference>
<dbReference type="AlphaFoldDB" id="A0A250FSG1"/>
<organism evidence="2 4">
    <name type="scientific">Capnocytophaga gingivalis</name>
    <dbReference type="NCBI Taxonomy" id="1017"/>
    <lineage>
        <taxon>Bacteria</taxon>
        <taxon>Pseudomonadati</taxon>
        <taxon>Bacteroidota</taxon>
        <taxon>Flavobacteriia</taxon>
        <taxon>Flavobacteriales</taxon>
        <taxon>Flavobacteriaceae</taxon>
        <taxon>Capnocytophaga</taxon>
    </lineage>
</organism>
<dbReference type="Proteomes" id="UP000217250">
    <property type="component" value="Chromosome"/>
</dbReference>
<dbReference type="KEGG" id="cgh:CGC50_13170"/>
<dbReference type="PANTHER" id="PTHR35024">
    <property type="entry name" value="HYPOTHETICAL CYTOSOLIC PROTEIN"/>
    <property type="match status" value="1"/>
</dbReference>
<dbReference type="EMBL" id="CP022386">
    <property type="protein sequence ID" value="ATA88004.1"/>
    <property type="molecule type" value="Genomic_DNA"/>
</dbReference>
<dbReference type="GeneID" id="84809490"/>
<gene>
    <name evidence="2" type="ORF">CGC50_13170</name>
    <name evidence="3" type="ORF">VJJ49_02360</name>
</gene>
<evidence type="ECO:0000313" key="3">
    <source>
        <dbReference type="EMBL" id="MEB3039538.1"/>
    </source>
</evidence>
<dbReference type="RefSeq" id="WP_095911171.1">
    <property type="nucleotide sequence ID" value="NZ_CAJPPZ010000011.1"/>
</dbReference>
<sequence>MFNKENKKNMAVDNSVAGSNRIVAGTKIKGEVNSGADFRIDGEIEGTIQTSGRLVVGKTGVIKGNIICTNADVEGTINGTLVVKSTLSLKTTAVIEGEVQTDKLAIEPGAVFNVTCKMGVKGGATFSNEPAKKELK</sequence>
<accession>A0A250FSG1</accession>
<dbReference type="Proteomes" id="UP001324270">
    <property type="component" value="Unassembled WGS sequence"/>
</dbReference>
<reference evidence="4" key="2">
    <citation type="submission" date="2017-06" db="EMBL/GenBank/DDBJ databases">
        <title>Capnocytophaga spp. assemblies.</title>
        <authorList>
            <person name="Gulvik C.A."/>
        </authorList>
    </citation>
    <scope>NUCLEOTIDE SEQUENCE [LARGE SCALE GENOMIC DNA]</scope>
    <source>
        <strain evidence="4">H1496</strain>
    </source>
</reference>